<dbReference type="InterPro" id="IPR001806">
    <property type="entry name" value="Small_GTPase"/>
</dbReference>
<dbReference type="InterPro" id="IPR005225">
    <property type="entry name" value="Small_GTP-bd"/>
</dbReference>
<evidence type="ECO:0000256" key="4">
    <source>
        <dbReference type="ARBA" id="ARBA00022833"/>
    </source>
</evidence>
<evidence type="ECO:0000313" key="10">
    <source>
        <dbReference type="EMBL" id="CAL8133713.1"/>
    </source>
</evidence>
<gene>
    <name evidence="10" type="ORF">ODALV1_LOCUS25189</name>
</gene>
<dbReference type="PROSITE" id="PS51421">
    <property type="entry name" value="RAS"/>
    <property type="match status" value="1"/>
</dbReference>
<dbReference type="SMART" id="SM00184">
    <property type="entry name" value="RING"/>
    <property type="match status" value="1"/>
</dbReference>
<feature type="domain" description="RING-type" evidence="9">
    <location>
        <begin position="8"/>
        <end position="53"/>
    </location>
</feature>
<keyword evidence="3 8" id="KW-0863">Zinc-finger</keyword>
<protein>
    <recommendedName>
        <fullName evidence="9">RING-type domain-containing protein</fullName>
    </recommendedName>
</protein>
<dbReference type="SMART" id="SM00176">
    <property type="entry name" value="RAN"/>
    <property type="match status" value="1"/>
</dbReference>
<dbReference type="SUPFAM" id="SSF52540">
    <property type="entry name" value="P-loop containing nucleoside triphosphate hydrolases"/>
    <property type="match status" value="1"/>
</dbReference>
<dbReference type="Pfam" id="PF00071">
    <property type="entry name" value="Ras"/>
    <property type="match status" value="1"/>
</dbReference>
<dbReference type="SMART" id="SM00174">
    <property type="entry name" value="RHO"/>
    <property type="match status" value="1"/>
</dbReference>
<dbReference type="SMART" id="SM00175">
    <property type="entry name" value="RAB"/>
    <property type="match status" value="1"/>
</dbReference>
<keyword evidence="6" id="KW-0449">Lipoprotein</keyword>
<dbReference type="PROSITE" id="PS51419">
    <property type="entry name" value="RAB"/>
    <property type="match status" value="1"/>
</dbReference>
<dbReference type="InterPro" id="IPR013083">
    <property type="entry name" value="Znf_RING/FYVE/PHD"/>
</dbReference>
<reference evidence="10 11" key="1">
    <citation type="submission" date="2024-08" db="EMBL/GenBank/DDBJ databases">
        <authorList>
            <person name="Cucini C."/>
            <person name="Frati F."/>
        </authorList>
    </citation>
    <scope>NUCLEOTIDE SEQUENCE [LARGE SCALE GENOMIC DNA]</scope>
</reference>
<dbReference type="PRINTS" id="PR00449">
    <property type="entry name" value="RASTRNSFRMNG"/>
</dbReference>
<evidence type="ECO:0000256" key="1">
    <source>
        <dbReference type="ARBA" id="ARBA00006270"/>
    </source>
</evidence>
<keyword evidence="7" id="KW-0636">Prenylation</keyword>
<evidence type="ECO:0000256" key="2">
    <source>
        <dbReference type="ARBA" id="ARBA00022741"/>
    </source>
</evidence>
<dbReference type="InterPro" id="IPR027417">
    <property type="entry name" value="P-loop_NTPase"/>
</dbReference>
<name>A0ABP1RRH8_9HEXA</name>
<evidence type="ECO:0000256" key="8">
    <source>
        <dbReference type="PROSITE-ProRule" id="PRU00175"/>
    </source>
</evidence>
<keyword evidence="3 8" id="KW-0479">Metal-binding</keyword>
<organism evidence="10 11">
    <name type="scientific">Orchesella dallaii</name>
    <dbReference type="NCBI Taxonomy" id="48710"/>
    <lineage>
        <taxon>Eukaryota</taxon>
        <taxon>Metazoa</taxon>
        <taxon>Ecdysozoa</taxon>
        <taxon>Arthropoda</taxon>
        <taxon>Hexapoda</taxon>
        <taxon>Collembola</taxon>
        <taxon>Entomobryomorpha</taxon>
        <taxon>Entomobryoidea</taxon>
        <taxon>Orchesellidae</taxon>
        <taxon>Orchesellinae</taxon>
        <taxon>Orchesella</taxon>
    </lineage>
</organism>
<keyword evidence="2" id="KW-0547">Nucleotide-binding</keyword>
<dbReference type="Pfam" id="PF13639">
    <property type="entry name" value="zf-RING_2"/>
    <property type="match status" value="1"/>
</dbReference>
<comment type="caution">
    <text evidence="10">The sequence shown here is derived from an EMBL/GenBank/DDBJ whole genome shotgun (WGS) entry which is preliminary data.</text>
</comment>
<dbReference type="SUPFAM" id="SSF57850">
    <property type="entry name" value="RING/U-box"/>
    <property type="match status" value="1"/>
</dbReference>
<evidence type="ECO:0000259" key="9">
    <source>
        <dbReference type="PROSITE" id="PS50089"/>
    </source>
</evidence>
<dbReference type="EMBL" id="CAXLJM020000101">
    <property type="protein sequence ID" value="CAL8133713.1"/>
    <property type="molecule type" value="Genomic_DNA"/>
</dbReference>
<dbReference type="PROSITE" id="PS50089">
    <property type="entry name" value="ZF_RING_2"/>
    <property type="match status" value="1"/>
</dbReference>
<evidence type="ECO:0000256" key="3">
    <source>
        <dbReference type="ARBA" id="ARBA00022771"/>
    </source>
</evidence>
<comment type="similarity">
    <text evidence="1">Belongs to the small GTPase superfamily. Rab family.</text>
</comment>
<keyword evidence="5" id="KW-0342">GTP-binding</keyword>
<dbReference type="Gene3D" id="3.30.40.10">
    <property type="entry name" value="Zinc/RING finger domain, C3HC4 (zinc finger)"/>
    <property type="match status" value="1"/>
</dbReference>
<proteinExistence type="inferred from homology"/>
<dbReference type="NCBIfam" id="TIGR00231">
    <property type="entry name" value="small_GTP"/>
    <property type="match status" value="1"/>
</dbReference>
<sequence>MSSETFKCSICLEFNSESDGKDWFVSTPGGHVFHYTCIKRIIDRGHKSCPMCREALSLTNLTRLYGIDPSVSVKSRKTSRDHSNCSNDNTLSIRKPDYTFKLVLLGNSAVGKSCLLKRFSTGVFHCDMTATTGCDMCFKTIEMGEKIVKLNIWDTVGQEKFRSIAHNFVRNAQGVLLVYDVTQAATFEAIPDWIDFVDKAGPQGAVKVLIGNKIDEPEGSRAVTTDQGRALATNLGISFFETSAKECNNVEAAFRCLVGEIMEYLIMNTSDFDSEPEDTISSSSCRLHLPRSNSSYDEDFYYGNQQQEHEQCLC</sequence>
<evidence type="ECO:0000256" key="5">
    <source>
        <dbReference type="ARBA" id="ARBA00023134"/>
    </source>
</evidence>
<accession>A0ABP1RRH8</accession>
<dbReference type="Gene3D" id="3.40.50.300">
    <property type="entry name" value="P-loop containing nucleotide triphosphate hydrolases"/>
    <property type="match status" value="1"/>
</dbReference>
<evidence type="ECO:0000256" key="6">
    <source>
        <dbReference type="ARBA" id="ARBA00023288"/>
    </source>
</evidence>
<evidence type="ECO:0000313" key="11">
    <source>
        <dbReference type="Proteomes" id="UP001642540"/>
    </source>
</evidence>
<dbReference type="CDD" id="cd00154">
    <property type="entry name" value="Rab"/>
    <property type="match status" value="1"/>
</dbReference>
<evidence type="ECO:0000256" key="7">
    <source>
        <dbReference type="ARBA" id="ARBA00023289"/>
    </source>
</evidence>
<dbReference type="Proteomes" id="UP001642540">
    <property type="component" value="Unassembled WGS sequence"/>
</dbReference>
<dbReference type="InterPro" id="IPR001841">
    <property type="entry name" value="Znf_RING"/>
</dbReference>
<keyword evidence="4" id="KW-0862">Zinc</keyword>
<keyword evidence="11" id="KW-1185">Reference proteome</keyword>
<dbReference type="SMART" id="SM00173">
    <property type="entry name" value="RAS"/>
    <property type="match status" value="1"/>
</dbReference>
<dbReference type="PANTHER" id="PTHR47980">
    <property type="entry name" value="LD44762P"/>
    <property type="match status" value="1"/>
</dbReference>
<dbReference type="InterPro" id="IPR050305">
    <property type="entry name" value="Small_GTPase_Rab"/>
</dbReference>